<dbReference type="EMBL" id="LAZR01002519">
    <property type="protein sequence ID" value="KKN28988.1"/>
    <property type="molecule type" value="Genomic_DNA"/>
</dbReference>
<gene>
    <name evidence="1" type="ORF">LCGC14_0848540</name>
</gene>
<accession>A0A0F9SI20</accession>
<proteinExistence type="predicted"/>
<comment type="caution">
    <text evidence="1">The sequence shown here is derived from an EMBL/GenBank/DDBJ whole genome shotgun (WGS) entry which is preliminary data.</text>
</comment>
<sequence length="63" mass="7282">MKCPALFVGRPLMDPEEDTSFGACLKDGCAWWDELKNCCSVKVIARELSYIQRKMDYEKSFVK</sequence>
<protein>
    <submittedName>
        <fullName evidence="1">Uncharacterized protein</fullName>
    </submittedName>
</protein>
<organism evidence="1">
    <name type="scientific">marine sediment metagenome</name>
    <dbReference type="NCBI Taxonomy" id="412755"/>
    <lineage>
        <taxon>unclassified sequences</taxon>
        <taxon>metagenomes</taxon>
        <taxon>ecological metagenomes</taxon>
    </lineage>
</organism>
<evidence type="ECO:0000313" key="1">
    <source>
        <dbReference type="EMBL" id="KKN28988.1"/>
    </source>
</evidence>
<name>A0A0F9SI20_9ZZZZ</name>
<reference evidence="1" key="1">
    <citation type="journal article" date="2015" name="Nature">
        <title>Complex archaea that bridge the gap between prokaryotes and eukaryotes.</title>
        <authorList>
            <person name="Spang A."/>
            <person name="Saw J.H."/>
            <person name="Jorgensen S.L."/>
            <person name="Zaremba-Niedzwiedzka K."/>
            <person name="Martijn J."/>
            <person name="Lind A.E."/>
            <person name="van Eijk R."/>
            <person name="Schleper C."/>
            <person name="Guy L."/>
            <person name="Ettema T.J."/>
        </authorList>
    </citation>
    <scope>NUCLEOTIDE SEQUENCE</scope>
</reference>
<dbReference type="AlphaFoldDB" id="A0A0F9SI20"/>